<keyword evidence="5" id="KW-1185">Reference proteome</keyword>
<dbReference type="Gene3D" id="1.20.1270.180">
    <property type="match status" value="1"/>
</dbReference>
<comment type="caution">
    <text evidence="4">The sequence shown here is derived from an EMBL/GenBank/DDBJ whole genome shotgun (WGS) entry which is preliminary data.</text>
</comment>
<dbReference type="AlphaFoldDB" id="A0A0J1C471"/>
<evidence type="ECO:0000256" key="2">
    <source>
        <dbReference type="SAM" id="SignalP"/>
    </source>
</evidence>
<accession>A0A0J1C471</accession>
<dbReference type="EMBL" id="JTDO01000006">
    <property type="protein sequence ID" value="KLT73093.1"/>
    <property type="molecule type" value="Genomic_DNA"/>
</dbReference>
<dbReference type="Pfam" id="PF07007">
    <property type="entry name" value="LprI"/>
    <property type="match status" value="1"/>
</dbReference>
<evidence type="ECO:0000259" key="3">
    <source>
        <dbReference type="Pfam" id="PF07007"/>
    </source>
</evidence>
<reference evidence="4 5" key="1">
    <citation type="submission" date="2014-11" db="EMBL/GenBank/DDBJ databases">
        <title>Genome of a novel goose pathogen.</title>
        <authorList>
            <person name="Hansen C.M."/>
            <person name="Hueffer K."/>
            <person name="Choi S.C."/>
        </authorList>
    </citation>
    <scope>NUCLEOTIDE SEQUENCE [LARGE SCALE GENOMIC DNA]</scope>
    <source>
        <strain evidence="4 5">KH1503</strain>
    </source>
</reference>
<dbReference type="RefSeq" id="WP_047760887.1">
    <property type="nucleotide sequence ID" value="NZ_CP091510.1"/>
</dbReference>
<organism evidence="4 5">
    <name type="scientific">Neisseria arctica</name>
    <dbReference type="NCBI Taxonomy" id="1470200"/>
    <lineage>
        <taxon>Bacteria</taxon>
        <taxon>Pseudomonadati</taxon>
        <taxon>Pseudomonadota</taxon>
        <taxon>Betaproteobacteria</taxon>
        <taxon>Neisseriales</taxon>
        <taxon>Neisseriaceae</taxon>
        <taxon>Neisseria</taxon>
    </lineage>
</organism>
<dbReference type="PATRIC" id="fig|1470200.3.peg.2207"/>
<dbReference type="InterPro" id="IPR009739">
    <property type="entry name" value="LprI-like_N"/>
</dbReference>
<evidence type="ECO:0000313" key="4">
    <source>
        <dbReference type="EMBL" id="KLT73093.1"/>
    </source>
</evidence>
<protein>
    <recommendedName>
        <fullName evidence="3">Lysozyme inhibitor LprI-like N-terminal domain-containing protein</fullName>
    </recommendedName>
</protein>
<keyword evidence="1" id="KW-0175">Coiled coil</keyword>
<feature type="domain" description="Lysozyme inhibitor LprI-like N-terminal" evidence="3">
    <location>
        <begin position="262"/>
        <end position="336"/>
    </location>
</feature>
<feature type="coiled-coil region" evidence="1">
    <location>
        <begin position="253"/>
        <end position="280"/>
    </location>
</feature>
<feature type="signal peptide" evidence="2">
    <location>
        <begin position="1"/>
        <end position="23"/>
    </location>
</feature>
<keyword evidence="2" id="KW-0732">Signal</keyword>
<evidence type="ECO:0000313" key="5">
    <source>
        <dbReference type="Proteomes" id="UP000036027"/>
    </source>
</evidence>
<proteinExistence type="predicted"/>
<sequence>MHSKKWLTLALMATTLSACSDKAEENTTQLACNDPAVIQNVRNNIQDTIKQDARAFAQNDTRQFVDADKVIAAASELLINLENAKQENRNGTQVCTANLDIRIPAGNLTATQTNSPLLYPDQTIPQIIQQRTTGTTLQYDGSGRFTQNISYTPVTDNGLKAVNYTDNNLTSTAQLLSAVLMPYGIKDILVINGQPVNRADALNYLKQPPVELPPSLDPQDILDNNAASTVMSGTENTQPAEVLTPAITNNEEILFSANELEQARTNNRNADNEINALWNRIDPTVQQSLLSEQRSWIQSKNNSCRQAAATANTTLQAEYMQLQCDTRMTRERSQYLRGYTIN</sequence>
<dbReference type="OrthoDB" id="8607286at2"/>
<dbReference type="Proteomes" id="UP000036027">
    <property type="component" value="Unassembled WGS sequence"/>
</dbReference>
<evidence type="ECO:0000256" key="1">
    <source>
        <dbReference type="SAM" id="Coils"/>
    </source>
</evidence>
<feature type="chain" id="PRO_5005248763" description="Lysozyme inhibitor LprI-like N-terminal domain-containing protein" evidence="2">
    <location>
        <begin position="24"/>
        <end position="342"/>
    </location>
</feature>
<dbReference type="PROSITE" id="PS51257">
    <property type="entry name" value="PROKAR_LIPOPROTEIN"/>
    <property type="match status" value="1"/>
</dbReference>
<dbReference type="STRING" id="1470200.PL75_05200"/>
<name>A0A0J1C471_9NEIS</name>
<gene>
    <name evidence="4" type="ORF">PL75_05200</name>
</gene>